<comment type="caution">
    <text evidence="1">The sequence shown here is derived from an EMBL/GenBank/DDBJ whole genome shotgun (WGS) entry which is preliminary data.</text>
</comment>
<protein>
    <submittedName>
        <fullName evidence="1">Uncharacterized protein</fullName>
    </submittedName>
</protein>
<dbReference type="RefSeq" id="WP_020194469.1">
    <property type="nucleotide sequence ID" value="NZ_BAOH01000005.1"/>
</dbReference>
<sequence>MSVTACWTLNQKSGLYEVAMGFMDLPHDNFESFKKVFTEKVSEKMGKAVRISFCLNNTTMSSYQTTHQDAAQLSLIFDQVKLEMKHPIKSVNASRVLQLMDSCLDGEDRYQEFVKQVAVEANMSVEALEFELEPFI</sequence>
<dbReference type="AlphaFoldDB" id="A0A0C1ZAU3"/>
<organism evidence="1 2">
    <name type="scientific">Vibrio owensii CAIM 1854 = LMG 25443</name>
    <dbReference type="NCBI Taxonomy" id="1229493"/>
    <lineage>
        <taxon>Bacteria</taxon>
        <taxon>Pseudomonadati</taxon>
        <taxon>Pseudomonadota</taxon>
        <taxon>Gammaproteobacteria</taxon>
        <taxon>Vibrionales</taxon>
        <taxon>Vibrionaceae</taxon>
        <taxon>Vibrio</taxon>
    </lineage>
</organism>
<evidence type="ECO:0000313" key="2">
    <source>
        <dbReference type="Proteomes" id="UP000031586"/>
    </source>
</evidence>
<proteinExistence type="predicted"/>
<name>A0A0C1ZAU3_9VIBR</name>
<dbReference type="EMBL" id="JPRD01000015">
    <property type="protein sequence ID" value="KIF53274.1"/>
    <property type="molecule type" value="Genomic_DNA"/>
</dbReference>
<dbReference type="PATRIC" id="fig|1229493.5.peg.1111"/>
<evidence type="ECO:0000313" key="1">
    <source>
        <dbReference type="EMBL" id="KIF53274.1"/>
    </source>
</evidence>
<dbReference type="Proteomes" id="UP000031586">
    <property type="component" value="Unassembled WGS sequence"/>
</dbReference>
<accession>A0A0C1ZAU3</accession>
<reference evidence="1 2" key="1">
    <citation type="submission" date="2014-07" db="EMBL/GenBank/DDBJ databases">
        <title>Unique and conserved regions in Vibrio harveyi and related species in comparison with the shrimp pathogen Vibrio harveyi CAIM 1792.</title>
        <authorList>
            <person name="Espinoza-Valles I."/>
            <person name="Vora G."/>
            <person name="Leekitcharoenphon P."/>
            <person name="Ussery D."/>
            <person name="Hoj L."/>
            <person name="Gomez-Gil B."/>
        </authorList>
    </citation>
    <scope>NUCLEOTIDE SEQUENCE [LARGE SCALE GENOMIC DNA]</scope>
    <source>
        <strain evidence="2">CAIM 1854 / LMG 25443</strain>
    </source>
</reference>
<gene>
    <name evidence="1" type="ORF">H735_10140</name>
</gene>